<evidence type="ECO:0000313" key="7">
    <source>
        <dbReference type="EMBL" id="CAK0835633.1"/>
    </source>
</evidence>
<sequence>MCLLRFWVKLSMRQVRGGPNNGVVYFCLQLVVSTCATADGAACKDWGPLRDLTLVNFHVLKTGGTSFWVGTAPHLPKKFPLNANEQSSRLHKGCASSIAGHCSLPELQNCIGNGWSPVQGRHAYITILRDPVDRVMSEFYFLAKVPDLRATNWCPELQRIVDPMQERKVLEKPSLDHLTEWVMSRFNHAHNRQTKQIVAPIKPFKQKRPICLNRDVPWYYELWLGATGHERETLEEALNEDSSLVERAKEELASNFAFVAILERLEESQAALARLLGIEAGLLRTRVHAASAKPRRRDVPEEVLAAIEVEEENTAQTRHKHNDPPNVLFVGGGRLCRSASLLQASRVPEPISRDEVVVGEALETAGQLAVICAARSQYLVVRQRATFLT</sequence>
<reference evidence="7" key="1">
    <citation type="submission" date="2023-10" db="EMBL/GenBank/DDBJ databases">
        <authorList>
            <person name="Chen Y."/>
            <person name="Shah S."/>
            <person name="Dougan E. K."/>
            <person name="Thang M."/>
            <person name="Chan C."/>
        </authorList>
    </citation>
    <scope>NUCLEOTIDE SEQUENCE [LARGE SCALE GENOMIC DNA]</scope>
</reference>
<evidence type="ECO:0008006" key="9">
    <source>
        <dbReference type="Google" id="ProtNLM"/>
    </source>
</evidence>
<accession>A0ABN9STB8</accession>
<evidence type="ECO:0000256" key="5">
    <source>
        <dbReference type="ARBA" id="ARBA00023136"/>
    </source>
</evidence>
<evidence type="ECO:0000256" key="4">
    <source>
        <dbReference type="ARBA" id="ARBA00022989"/>
    </source>
</evidence>
<dbReference type="Gene3D" id="3.40.50.300">
    <property type="entry name" value="P-loop containing nucleotide triphosphate hydrolases"/>
    <property type="match status" value="1"/>
</dbReference>
<dbReference type="Proteomes" id="UP001189429">
    <property type="component" value="Unassembled WGS sequence"/>
</dbReference>
<name>A0ABN9STB8_9DINO</name>
<keyword evidence="4" id="KW-1133">Transmembrane helix</keyword>
<gene>
    <name evidence="7" type="ORF">PCOR1329_LOCUS32413</name>
</gene>
<keyword evidence="8" id="KW-1185">Reference proteome</keyword>
<evidence type="ECO:0000256" key="1">
    <source>
        <dbReference type="ARBA" id="ARBA00004167"/>
    </source>
</evidence>
<protein>
    <recommendedName>
        <fullName evidence="9">Sulfotransferase</fullName>
    </recommendedName>
</protein>
<dbReference type="InterPro" id="IPR027417">
    <property type="entry name" value="P-loop_NTPase"/>
</dbReference>
<evidence type="ECO:0000256" key="3">
    <source>
        <dbReference type="ARBA" id="ARBA00022692"/>
    </source>
</evidence>
<keyword evidence="2" id="KW-0808">Transferase</keyword>
<comment type="caution">
    <text evidence="7">The sequence shown here is derived from an EMBL/GenBank/DDBJ whole genome shotgun (WGS) entry which is preliminary data.</text>
</comment>
<dbReference type="PANTHER" id="PTHR12812">
    <property type="entry name" value="HEPARAN SULFATE 6-O-SULFOTRANSFERASE 3"/>
    <property type="match status" value="1"/>
</dbReference>
<keyword evidence="5" id="KW-0472">Membrane</keyword>
<comment type="subcellular location">
    <subcellularLocation>
        <location evidence="1">Membrane</location>
        <topology evidence="1">Single-pass membrane protein</topology>
    </subcellularLocation>
</comment>
<keyword evidence="6" id="KW-0325">Glycoprotein</keyword>
<evidence type="ECO:0000256" key="2">
    <source>
        <dbReference type="ARBA" id="ARBA00022679"/>
    </source>
</evidence>
<evidence type="ECO:0000313" key="8">
    <source>
        <dbReference type="Proteomes" id="UP001189429"/>
    </source>
</evidence>
<organism evidence="7 8">
    <name type="scientific">Prorocentrum cordatum</name>
    <dbReference type="NCBI Taxonomy" id="2364126"/>
    <lineage>
        <taxon>Eukaryota</taxon>
        <taxon>Sar</taxon>
        <taxon>Alveolata</taxon>
        <taxon>Dinophyceae</taxon>
        <taxon>Prorocentrales</taxon>
        <taxon>Prorocentraceae</taxon>
        <taxon>Prorocentrum</taxon>
    </lineage>
</organism>
<proteinExistence type="predicted"/>
<evidence type="ECO:0000256" key="6">
    <source>
        <dbReference type="ARBA" id="ARBA00023180"/>
    </source>
</evidence>
<dbReference type="PANTHER" id="PTHR12812:SF0">
    <property type="entry name" value="HEPARAN-SULFATE 6-O-SULFOTRANSFERASE"/>
    <property type="match status" value="1"/>
</dbReference>
<dbReference type="InterPro" id="IPR010635">
    <property type="entry name" value="Heparan_SO4-6-sulfoTrfase"/>
</dbReference>
<keyword evidence="3" id="KW-0812">Transmembrane</keyword>
<dbReference type="EMBL" id="CAUYUJ010013129">
    <property type="protein sequence ID" value="CAK0835633.1"/>
    <property type="molecule type" value="Genomic_DNA"/>
</dbReference>